<evidence type="ECO:0000256" key="1">
    <source>
        <dbReference type="ARBA" id="ARBA00004906"/>
    </source>
</evidence>
<evidence type="ECO:0000313" key="11">
    <source>
        <dbReference type="EMBL" id="KAJ3175078.1"/>
    </source>
</evidence>
<dbReference type="InterPro" id="IPR001373">
    <property type="entry name" value="Cullin_N"/>
</dbReference>
<dbReference type="InterPro" id="IPR016159">
    <property type="entry name" value="Cullin_repeat-like_dom_sf"/>
</dbReference>
<dbReference type="Gene3D" id="1.20.1310.10">
    <property type="entry name" value="Cullin Repeats"/>
    <property type="match status" value="4"/>
</dbReference>
<evidence type="ECO:0000256" key="3">
    <source>
        <dbReference type="ARBA" id="ARBA00022499"/>
    </source>
</evidence>
<dbReference type="FunFam" id="1.20.1310.10:FF:000011">
    <property type="entry name" value="Cullin 1"/>
    <property type="match status" value="1"/>
</dbReference>
<dbReference type="InterPro" id="IPR036388">
    <property type="entry name" value="WH-like_DNA-bd_sf"/>
</dbReference>
<keyword evidence="4" id="KW-0833">Ubl conjugation pathway</keyword>
<dbReference type="Gene3D" id="4.10.1030.10">
    <property type="entry name" value="Ring Box Chain A, domain 5"/>
    <property type="match status" value="1"/>
</dbReference>
<dbReference type="InterPro" id="IPR059120">
    <property type="entry name" value="Cullin-like_AB"/>
</dbReference>
<feature type="region of interest" description="Disordered" evidence="9">
    <location>
        <begin position="347"/>
        <end position="384"/>
    </location>
</feature>
<dbReference type="FunFam" id="1.20.1310.10:FF:000029">
    <property type="entry name" value="Cullin homolog 1"/>
    <property type="match status" value="1"/>
</dbReference>
<evidence type="ECO:0000256" key="7">
    <source>
        <dbReference type="PROSITE-ProRule" id="PRU00330"/>
    </source>
</evidence>
<keyword evidence="5" id="KW-0832">Ubl conjugation</keyword>
<dbReference type="SUPFAM" id="SSF74788">
    <property type="entry name" value="Cullin repeat-like"/>
    <property type="match status" value="1"/>
</dbReference>
<dbReference type="SUPFAM" id="SSF46785">
    <property type="entry name" value="Winged helix' DNA-binding domain"/>
    <property type="match status" value="1"/>
</dbReference>
<dbReference type="SUPFAM" id="SSF75632">
    <property type="entry name" value="Cullin homology domain"/>
    <property type="match status" value="1"/>
</dbReference>
<dbReference type="AlphaFoldDB" id="A0AAD5TGG2"/>
<gene>
    <name evidence="11" type="ORF">HDU87_006475</name>
</gene>
<dbReference type="PROSITE" id="PS01256">
    <property type="entry name" value="CULLIN_1"/>
    <property type="match status" value="1"/>
</dbReference>
<name>A0AAD5TGG2_9FUNG</name>
<dbReference type="EMBL" id="JADGJQ010000056">
    <property type="protein sequence ID" value="KAJ3175078.1"/>
    <property type="molecule type" value="Genomic_DNA"/>
</dbReference>
<dbReference type="InterPro" id="IPR036317">
    <property type="entry name" value="Cullin_homology_sf"/>
</dbReference>
<evidence type="ECO:0000256" key="9">
    <source>
        <dbReference type="SAM" id="MobiDB-lite"/>
    </source>
</evidence>
<dbReference type="InterPro" id="IPR019559">
    <property type="entry name" value="Cullin_neddylation_domain"/>
</dbReference>
<dbReference type="GO" id="GO:0031625">
    <property type="term" value="F:ubiquitin protein ligase binding"/>
    <property type="evidence" value="ECO:0007669"/>
    <property type="project" value="InterPro"/>
</dbReference>
<dbReference type="PANTHER" id="PTHR11932">
    <property type="entry name" value="CULLIN"/>
    <property type="match status" value="1"/>
</dbReference>
<dbReference type="PROSITE" id="PS50069">
    <property type="entry name" value="CULLIN_2"/>
    <property type="match status" value="1"/>
</dbReference>
<evidence type="ECO:0000256" key="8">
    <source>
        <dbReference type="RuleBase" id="RU003829"/>
    </source>
</evidence>
<comment type="pathway">
    <text evidence="1">Protein modification; protein ubiquitination.</text>
</comment>
<dbReference type="InterPro" id="IPR036390">
    <property type="entry name" value="WH_DNA-bd_sf"/>
</dbReference>
<evidence type="ECO:0000259" key="10">
    <source>
        <dbReference type="PROSITE" id="PS50069"/>
    </source>
</evidence>
<reference evidence="11" key="1">
    <citation type="submission" date="2020-05" db="EMBL/GenBank/DDBJ databases">
        <title>Phylogenomic resolution of chytrid fungi.</title>
        <authorList>
            <person name="Stajich J.E."/>
            <person name="Amses K."/>
            <person name="Simmons R."/>
            <person name="Seto K."/>
            <person name="Myers J."/>
            <person name="Bonds A."/>
            <person name="Quandt C.A."/>
            <person name="Barry K."/>
            <person name="Liu P."/>
            <person name="Grigoriev I."/>
            <person name="Longcore J.E."/>
            <person name="James T.Y."/>
        </authorList>
    </citation>
    <scope>NUCLEOTIDE SEQUENCE</scope>
    <source>
        <strain evidence="11">JEL0379</strain>
    </source>
</reference>
<evidence type="ECO:0000256" key="4">
    <source>
        <dbReference type="ARBA" id="ARBA00022786"/>
    </source>
</evidence>
<protein>
    <recommendedName>
        <fullName evidence="6">Cullin-1</fullName>
    </recommendedName>
</protein>
<dbReference type="Pfam" id="PF26557">
    <property type="entry name" value="Cullin_AB"/>
    <property type="match status" value="1"/>
</dbReference>
<dbReference type="FunFam" id="1.10.10.10:FF:000014">
    <property type="entry name" value="Cullin 1"/>
    <property type="match status" value="1"/>
</dbReference>
<evidence type="ECO:0000256" key="2">
    <source>
        <dbReference type="ARBA" id="ARBA00006019"/>
    </source>
</evidence>
<comment type="similarity">
    <text evidence="2 7 8">Belongs to the cullin family.</text>
</comment>
<comment type="caution">
    <text evidence="11">The sequence shown here is derived from an EMBL/GenBank/DDBJ whole genome shotgun (WGS) entry which is preliminary data.</text>
</comment>
<feature type="domain" description="Cullin family profile" evidence="10">
    <location>
        <begin position="439"/>
        <end position="673"/>
    </location>
</feature>
<dbReference type="InterPro" id="IPR016158">
    <property type="entry name" value="Cullin_homology"/>
</dbReference>
<dbReference type="FunFam" id="1.20.1310.10:FF:000026">
    <property type="entry name" value="Cullin 1"/>
    <property type="match status" value="1"/>
</dbReference>
<evidence type="ECO:0000256" key="6">
    <source>
        <dbReference type="ARBA" id="ARBA00069612"/>
    </source>
</evidence>
<dbReference type="SMART" id="SM00182">
    <property type="entry name" value="CULLIN"/>
    <property type="match status" value="1"/>
</dbReference>
<dbReference type="GO" id="GO:0031146">
    <property type="term" value="P:SCF-dependent proteasomal ubiquitin-dependent protein catabolic process"/>
    <property type="evidence" value="ECO:0007669"/>
    <property type="project" value="UniProtKB-ARBA"/>
</dbReference>
<dbReference type="Gene3D" id="1.10.10.10">
    <property type="entry name" value="Winged helix-like DNA-binding domain superfamily/Winged helix DNA-binding domain"/>
    <property type="match status" value="2"/>
</dbReference>
<dbReference type="Proteomes" id="UP001212152">
    <property type="component" value="Unassembled WGS sequence"/>
</dbReference>
<evidence type="ECO:0000313" key="12">
    <source>
        <dbReference type="Proteomes" id="UP001212152"/>
    </source>
</evidence>
<dbReference type="Pfam" id="PF00888">
    <property type="entry name" value="Cullin"/>
    <property type="match status" value="1"/>
</dbReference>
<dbReference type="GO" id="GO:0019005">
    <property type="term" value="C:SCF ubiquitin ligase complex"/>
    <property type="evidence" value="ECO:0007669"/>
    <property type="project" value="UniProtKB-ARBA"/>
</dbReference>
<sequence>MANYGALAASDLPTTWAQLETGIDPIMNKLSEGLSYKRWMDLYTLIYNYCTSSRMYGNQNDEPINSHSSTRGANLMGADLYQNLKKYLKEHLDTLKANADAQMDEDLLLFYTKEWKRYTTATAYVNHVFAYLNRHWVKREIDEGHKNIYDVYTLTLVTWRDHFFGGGPGTIQPKIMDAVLKLIEKQRNGETIDSTIVNAIVDSFVSLGLDENDSTKPTLDVYKQYFETPFIAKTEAYYKMESERFISENTIVDYMKKAEMRLAEEDNRVQMYLHSSSQKPLLLSCETVLIKNHTGPIQEEFQNLLDQDKMEDLSRMYGLLSRVPESLEKLRHTFEVHVRKQGLSAVEKVAESAQAGPAEAGEEDEEEEPKPKAPAAGAPRKPGDVDSKTYVDALLSVHAKYSDLVKTAFRGETGFEGSLDRACREFVNRNVVCEKSSSKSPELLAKHCDSLLKKGSKITDEHEVEEVLNSVMTLFKYVEDKDVFQKFYQKQLARRLVNAQSANGDTEESMINKLKDACGFEFTSKLQRMFQDVALSKDLNDQFKEQTSRTQDKVDGPDFQILVGGTGQWPLNAPSTAFNIPDDLLKTYERFQNFYQHKFSGRKLNWLFHLGRAEIKANYVKTAGKTPFTFLTSTYQMGVLLQFNTATSYTFTELATNTSLDTPTLKSALYGLLKSKTVTVDNPSKVWEPENRWELNLAFKSKKTRIKVDVPMRAEQKAESEETHKGIEEDRSMVIQAAIVRIMKTRKMMQNQVLVTETIEQLKTRFKPTVSAIKKCIDMLLEKEYIERMEKDREMFAYVA</sequence>
<dbReference type="SMART" id="SM00884">
    <property type="entry name" value="Cullin_Nedd8"/>
    <property type="match status" value="1"/>
</dbReference>
<dbReference type="Pfam" id="PF10557">
    <property type="entry name" value="Cullin_Nedd8"/>
    <property type="match status" value="1"/>
</dbReference>
<evidence type="ECO:0000256" key="5">
    <source>
        <dbReference type="ARBA" id="ARBA00022843"/>
    </source>
</evidence>
<keyword evidence="12" id="KW-1185">Reference proteome</keyword>
<organism evidence="11 12">
    <name type="scientific">Geranomyces variabilis</name>
    <dbReference type="NCBI Taxonomy" id="109894"/>
    <lineage>
        <taxon>Eukaryota</taxon>
        <taxon>Fungi</taxon>
        <taxon>Fungi incertae sedis</taxon>
        <taxon>Chytridiomycota</taxon>
        <taxon>Chytridiomycota incertae sedis</taxon>
        <taxon>Chytridiomycetes</taxon>
        <taxon>Spizellomycetales</taxon>
        <taxon>Powellomycetaceae</taxon>
        <taxon>Geranomyces</taxon>
    </lineage>
</organism>
<accession>A0AAD5TGG2</accession>
<keyword evidence="3" id="KW-1017">Isopeptide bond</keyword>
<proteinExistence type="inferred from homology"/>
<dbReference type="FunFam" id="1.20.1310.10:FF:000007">
    <property type="entry name" value="Cullin 1"/>
    <property type="match status" value="1"/>
</dbReference>
<dbReference type="InterPro" id="IPR045093">
    <property type="entry name" value="Cullin"/>
</dbReference>
<dbReference type="InterPro" id="IPR016157">
    <property type="entry name" value="Cullin_CS"/>
</dbReference>